<dbReference type="EnsemblMetazoa" id="AALFPA23_003978.R4702">
    <property type="protein sequence ID" value="AALFPA23_003978.P4702"/>
    <property type="gene ID" value="AALFPA23_003978"/>
</dbReference>
<evidence type="ECO:0000256" key="1">
    <source>
        <dbReference type="ARBA" id="ARBA00004651"/>
    </source>
</evidence>
<dbReference type="Pfam" id="PF02949">
    <property type="entry name" value="7tm_6"/>
    <property type="match status" value="1"/>
</dbReference>
<proteinExistence type="inferred from homology"/>
<feature type="transmembrane region" description="Helical" evidence="10">
    <location>
        <begin position="171"/>
        <end position="195"/>
    </location>
</feature>
<dbReference type="GeneID" id="109430000"/>
<organism evidence="11 12">
    <name type="scientific">Aedes albopictus</name>
    <name type="common">Asian tiger mosquito</name>
    <name type="synonym">Stegomyia albopicta</name>
    <dbReference type="NCBI Taxonomy" id="7160"/>
    <lineage>
        <taxon>Eukaryota</taxon>
        <taxon>Metazoa</taxon>
        <taxon>Ecdysozoa</taxon>
        <taxon>Arthropoda</taxon>
        <taxon>Hexapoda</taxon>
        <taxon>Insecta</taxon>
        <taxon>Pterygota</taxon>
        <taxon>Neoptera</taxon>
        <taxon>Endopterygota</taxon>
        <taxon>Diptera</taxon>
        <taxon>Nematocera</taxon>
        <taxon>Culicoidea</taxon>
        <taxon>Culicidae</taxon>
        <taxon>Culicinae</taxon>
        <taxon>Aedini</taxon>
        <taxon>Aedes</taxon>
        <taxon>Stegomyia</taxon>
    </lineage>
</organism>
<dbReference type="PANTHER" id="PTHR21137:SF35">
    <property type="entry name" value="ODORANT RECEPTOR 19A-RELATED"/>
    <property type="match status" value="1"/>
</dbReference>
<comment type="subcellular location">
    <subcellularLocation>
        <location evidence="1 10">Cell membrane</location>
        <topology evidence="1 10">Multi-pass membrane protein</topology>
    </subcellularLocation>
</comment>
<keyword evidence="4 10" id="KW-0812">Transmembrane</keyword>
<keyword evidence="8 10" id="KW-0675">Receptor</keyword>
<comment type="caution">
    <text evidence="10">Lacks conserved residue(s) required for the propagation of feature annotation.</text>
</comment>
<reference evidence="12" key="1">
    <citation type="journal article" date="2015" name="Proc. Natl. Acad. Sci. U.S.A.">
        <title>Genome sequence of the Asian Tiger mosquito, Aedes albopictus, reveals insights into its biology, genetics, and evolution.</title>
        <authorList>
            <person name="Chen X.G."/>
            <person name="Jiang X."/>
            <person name="Gu J."/>
            <person name="Xu M."/>
            <person name="Wu Y."/>
            <person name="Deng Y."/>
            <person name="Zhang C."/>
            <person name="Bonizzoni M."/>
            <person name="Dermauw W."/>
            <person name="Vontas J."/>
            <person name="Armbruster P."/>
            <person name="Huang X."/>
            <person name="Yang Y."/>
            <person name="Zhang H."/>
            <person name="He W."/>
            <person name="Peng H."/>
            <person name="Liu Y."/>
            <person name="Wu K."/>
            <person name="Chen J."/>
            <person name="Lirakis M."/>
            <person name="Topalis P."/>
            <person name="Van Leeuwen T."/>
            <person name="Hall A.B."/>
            <person name="Jiang X."/>
            <person name="Thorpe C."/>
            <person name="Mueller R.L."/>
            <person name="Sun C."/>
            <person name="Waterhouse R.M."/>
            <person name="Yan G."/>
            <person name="Tu Z.J."/>
            <person name="Fang X."/>
            <person name="James A.A."/>
        </authorList>
    </citation>
    <scope>NUCLEOTIDE SEQUENCE [LARGE SCALE GENOMIC DNA]</scope>
    <source>
        <strain evidence="12">Foshan</strain>
    </source>
</reference>
<dbReference type="InterPro" id="IPR004117">
    <property type="entry name" value="7tm6_olfct_rcpt"/>
</dbReference>
<feature type="transmembrane region" description="Helical" evidence="10">
    <location>
        <begin position="285"/>
        <end position="306"/>
    </location>
</feature>
<evidence type="ECO:0000256" key="6">
    <source>
        <dbReference type="ARBA" id="ARBA00022989"/>
    </source>
</evidence>
<comment type="similarity">
    <text evidence="10">Belongs to the insect chemoreceptor superfamily. Heteromeric odorant receptor channel (TC 1.A.69) family.</text>
</comment>
<evidence type="ECO:0000256" key="8">
    <source>
        <dbReference type="ARBA" id="ARBA00023170"/>
    </source>
</evidence>
<dbReference type="RefSeq" id="XP_019561554.3">
    <property type="nucleotide sequence ID" value="XM_019706009.3"/>
</dbReference>
<feature type="transmembrane region" description="Helical" evidence="10">
    <location>
        <begin position="58"/>
        <end position="77"/>
    </location>
</feature>
<keyword evidence="3 10" id="KW-0716">Sensory transduction</keyword>
<dbReference type="PANTHER" id="PTHR21137">
    <property type="entry name" value="ODORANT RECEPTOR"/>
    <property type="match status" value="1"/>
</dbReference>
<evidence type="ECO:0000256" key="3">
    <source>
        <dbReference type="ARBA" id="ARBA00022606"/>
    </source>
</evidence>
<evidence type="ECO:0000313" key="11">
    <source>
        <dbReference type="EnsemblMetazoa" id="AALFPA23_003978.P4702"/>
    </source>
</evidence>
<keyword evidence="2" id="KW-1003">Cell membrane</keyword>
<evidence type="ECO:0000256" key="9">
    <source>
        <dbReference type="ARBA" id="ARBA00023224"/>
    </source>
</evidence>
<keyword evidence="12" id="KW-1185">Reference proteome</keyword>
<reference evidence="11" key="2">
    <citation type="submission" date="2025-05" db="UniProtKB">
        <authorList>
            <consortium name="EnsemblMetazoa"/>
        </authorList>
    </citation>
    <scope>IDENTIFICATION</scope>
    <source>
        <strain evidence="11">Foshan</strain>
    </source>
</reference>
<keyword evidence="5 10" id="KW-0552">Olfaction</keyword>
<sequence>MRSVIKLLQLLGFWTQPYQKRSSAKPLAFTTLYIGWLLFPGIIYIFRQQPSFAVITRTAVESMSIANIIMLIVSTIFHQPVLGKAYGDVRFALAAVSDSLDRELQRTIDHLELSTDRFFKGYIGFQMAVGLIYCSSNPIQTIVKYVRSEELPPLHGILEADFYIFDYTSNFWLWLLVVGVGGLSLLSIVVVIVSINSLHWSLIHHIAGLFKIIRRRLSNLNAFSKEKSCQQELVDIIELHEVVYRSARSLEQALNVYMLMQFGTCIVMLCLTLMVLVLANDDRDLLIKMILMLSYILSHILVYSMLGSELMSASASVADAVHEVSWYQWPVGEQRKLLFVLSRSQRITALTTGKFFYLNRETFGMTLRTTMSYFTVLMQMYGAK</sequence>
<evidence type="ECO:0000256" key="7">
    <source>
        <dbReference type="ARBA" id="ARBA00023136"/>
    </source>
</evidence>
<keyword evidence="7 10" id="KW-0472">Membrane</keyword>
<protein>
    <recommendedName>
        <fullName evidence="10">Odorant receptor</fullName>
    </recommendedName>
</protein>
<dbReference type="Proteomes" id="UP000069940">
    <property type="component" value="Unassembled WGS sequence"/>
</dbReference>
<keyword evidence="9 10" id="KW-0807">Transducer</keyword>
<evidence type="ECO:0000313" key="12">
    <source>
        <dbReference type="Proteomes" id="UP000069940"/>
    </source>
</evidence>
<evidence type="ECO:0000256" key="5">
    <source>
        <dbReference type="ARBA" id="ARBA00022725"/>
    </source>
</evidence>
<feature type="transmembrane region" description="Helical" evidence="10">
    <location>
        <begin position="27"/>
        <end position="46"/>
    </location>
</feature>
<keyword evidence="6 10" id="KW-1133">Transmembrane helix</keyword>
<accession>A0ABM1XYE7</accession>
<evidence type="ECO:0000256" key="10">
    <source>
        <dbReference type="RuleBase" id="RU351113"/>
    </source>
</evidence>
<feature type="transmembrane region" description="Helical" evidence="10">
    <location>
        <begin position="254"/>
        <end position="279"/>
    </location>
</feature>
<evidence type="ECO:0000256" key="4">
    <source>
        <dbReference type="ARBA" id="ARBA00022692"/>
    </source>
</evidence>
<name>A0ABM1XYE7_AEDAL</name>
<evidence type="ECO:0000256" key="2">
    <source>
        <dbReference type="ARBA" id="ARBA00022475"/>
    </source>
</evidence>